<evidence type="ECO:0000313" key="2">
    <source>
        <dbReference type="EMBL" id="SUT97883.1"/>
    </source>
</evidence>
<evidence type="ECO:0000313" key="1">
    <source>
        <dbReference type="EMBL" id="QPS04087.1"/>
    </source>
</evidence>
<evidence type="ECO:0000313" key="3">
    <source>
        <dbReference type="Proteomes" id="UP000254227"/>
    </source>
</evidence>
<protein>
    <recommendedName>
        <fullName evidence="5">DUF2513 domain-containing protein</fullName>
    </recommendedName>
</protein>
<proteinExistence type="predicted"/>
<evidence type="ECO:0008006" key="5">
    <source>
        <dbReference type="Google" id="ProtNLM"/>
    </source>
</evidence>
<sequence length="167" mass="18617">MILDRELQRKLLTNLSEVYPFRYDFSKDFQYGSVDYEKAVANLYYLQSHGLVTDKSVFVSQSLGGRGQVQFGSAEITHKGMDFLADDGGLSAILGTVTIKFETEQLRAILAAKIMISDLSPERKATMIDAIKELPAEGLKHLTMKIVDAGWDNMDSLMSLIQSALPY</sequence>
<dbReference type="AlphaFoldDB" id="A0A380U6X4"/>
<organism evidence="2 3">
    <name type="scientific">Acinetobacter johnsonii</name>
    <dbReference type="NCBI Taxonomy" id="40214"/>
    <lineage>
        <taxon>Bacteria</taxon>
        <taxon>Pseudomonadati</taxon>
        <taxon>Pseudomonadota</taxon>
        <taxon>Gammaproteobacteria</taxon>
        <taxon>Moraxellales</taxon>
        <taxon>Moraxellaceae</taxon>
        <taxon>Acinetobacter</taxon>
    </lineage>
</organism>
<name>A0A380U6X4_ACIJO</name>
<accession>A0A380U6X4</accession>
<dbReference type="RefSeq" id="WP_004691604.1">
    <property type="nucleotide sequence ID" value="NZ_BBTB01000009.1"/>
</dbReference>
<dbReference type="EMBL" id="UFRV01000006">
    <property type="protein sequence ID" value="SUT97883.1"/>
    <property type="molecule type" value="Genomic_DNA"/>
</dbReference>
<evidence type="ECO:0000313" key="4">
    <source>
        <dbReference type="Proteomes" id="UP000595107"/>
    </source>
</evidence>
<reference evidence="1 4" key="2">
    <citation type="submission" date="2020-12" db="EMBL/GenBank/DDBJ databases">
        <title>FDA dAtabase for Regulatory Grade micrObial Sequences (FDA-ARGOS): Supporting development and validation of Infectious Disease Dx tests.</title>
        <authorList>
            <person name="Sproer C."/>
            <person name="Gronow S."/>
            <person name="Severitt S."/>
            <person name="Schroder I."/>
            <person name="Tallon L."/>
            <person name="Sadzewicz L."/>
            <person name="Zhao X."/>
            <person name="Boylan J."/>
            <person name="Ott S."/>
            <person name="Bowen H."/>
            <person name="Vavikolanu K."/>
            <person name="Mehta A."/>
            <person name="Aluvathingal J."/>
            <person name="Nadendla S."/>
            <person name="Lowell S."/>
            <person name="Myers T."/>
            <person name="Yan Y."/>
            <person name="Sichtig H."/>
        </authorList>
    </citation>
    <scope>NUCLEOTIDE SEQUENCE [LARGE SCALE GENOMIC DNA]</scope>
    <source>
        <strain evidence="1 4">FDAARGOS_910</strain>
    </source>
</reference>
<dbReference type="EMBL" id="CP065666">
    <property type="protein sequence ID" value="QPS04087.1"/>
    <property type="molecule type" value="Genomic_DNA"/>
</dbReference>
<gene>
    <name evidence="1" type="ORF">I6G67_00735</name>
    <name evidence="2" type="ORF">NCTC10308_02626</name>
</gene>
<reference evidence="2 3" key="1">
    <citation type="submission" date="2018-06" db="EMBL/GenBank/DDBJ databases">
        <authorList>
            <consortium name="Pathogen Informatics"/>
            <person name="Doyle S."/>
        </authorList>
    </citation>
    <scope>NUCLEOTIDE SEQUENCE [LARGE SCALE GENOMIC DNA]</scope>
    <source>
        <strain evidence="2 3">NCTC10308</strain>
    </source>
</reference>
<dbReference type="Proteomes" id="UP000254227">
    <property type="component" value="Unassembled WGS sequence"/>
</dbReference>
<dbReference type="Proteomes" id="UP000595107">
    <property type="component" value="Chromosome"/>
</dbReference>